<evidence type="ECO:0000256" key="11">
    <source>
        <dbReference type="ARBA" id="ARBA00023065"/>
    </source>
</evidence>
<dbReference type="Pfam" id="PF13246">
    <property type="entry name" value="Cation_ATPase"/>
    <property type="match status" value="1"/>
</dbReference>
<dbReference type="Proteomes" id="UP001212841">
    <property type="component" value="Unassembled WGS sequence"/>
</dbReference>
<feature type="region of interest" description="Disordered" evidence="13">
    <location>
        <begin position="1"/>
        <end position="77"/>
    </location>
</feature>
<evidence type="ECO:0000313" key="17">
    <source>
        <dbReference type="Proteomes" id="UP001212841"/>
    </source>
</evidence>
<dbReference type="GO" id="GO:0005388">
    <property type="term" value="F:P-type calcium transporter activity"/>
    <property type="evidence" value="ECO:0007669"/>
    <property type="project" value="UniProtKB-EC"/>
</dbReference>
<evidence type="ECO:0000256" key="3">
    <source>
        <dbReference type="ARBA" id="ARBA00022448"/>
    </source>
</evidence>
<evidence type="ECO:0000256" key="14">
    <source>
        <dbReference type="SAM" id="Phobius"/>
    </source>
</evidence>
<evidence type="ECO:0000259" key="15">
    <source>
        <dbReference type="SMART" id="SM00831"/>
    </source>
</evidence>
<dbReference type="EMBL" id="JADGJD010000801">
    <property type="protein sequence ID" value="KAJ3048379.1"/>
    <property type="molecule type" value="Genomic_DNA"/>
</dbReference>
<dbReference type="FunFam" id="2.70.150.10:FF:000008">
    <property type="entry name" value="Calcium-transporting ATPase"/>
    <property type="match status" value="1"/>
</dbReference>
<dbReference type="Gene3D" id="3.40.50.1000">
    <property type="entry name" value="HAD superfamily/HAD-like"/>
    <property type="match status" value="1"/>
</dbReference>
<evidence type="ECO:0000256" key="1">
    <source>
        <dbReference type="ARBA" id="ARBA00004127"/>
    </source>
</evidence>
<dbReference type="SFLD" id="SFLDG00002">
    <property type="entry name" value="C1.7:_P-type_atpase_like"/>
    <property type="match status" value="1"/>
</dbReference>
<keyword evidence="5 14" id="KW-0812">Transmembrane</keyword>
<dbReference type="Pfam" id="PF00690">
    <property type="entry name" value="Cation_ATPase_N"/>
    <property type="match status" value="1"/>
</dbReference>
<dbReference type="SMART" id="SM00831">
    <property type="entry name" value="Cation_ATPase_N"/>
    <property type="match status" value="1"/>
</dbReference>
<keyword evidence="8" id="KW-0067">ATP-binding</keyword>
<dbReference type="PRINTS" id="PR00119">
    <property type="entry name" value="CATATPASE"/>
</dbReference>
<dbReference type="InterPro" id="IPR036412">
    <property type="entry name" value="HAD-like_sf"/>
</dbReference>
<dbReference type="InterPro" id="IPR018303">
    <property type="entry name" value="ATPase_P-typ_P_site"/>
</dbReference>
<reference evidence="16" key="1">
    <citation type="submission" date="2020-05" db="EMBL/GenBank/DDBJ databases">
        <title>Phylogenomic resolution of chytrid fungi.</title>
        <authorList>
            <person name="Stajich J.E."/>
            <person name="Amses K."/>
            <person name="Simmons R."/>
            <person name="Seto K."/>
            <person name="Myers J."/>
            <person name="Bonds A."/>
            <person name="Quandt C.A."/>
            <person name="Barry K."/>
            <person name="Liu P."/>
            <person name="Grigoriev I."/>
            <person name="Longcore J.E."/>
            <person name="James T.Y."/>
        </authorList>
    </citation>
    <scope>NUCLEOTIDE SEQUENCE</scope>
    <source>
        <strain evidence="16">JEL0318</strain>
    </source>
</reference>
<dbReference type="PROSITE" id="PS00154">
    <property type="entry name" value="ATPASE_E1_E2"/>
    <property type="match status" value="1"/>
</dbReference>
<dbReference type="PRINTS" id="PR00121">
    <property type="entry name" value="NAKATPASE"/>
</dbReference>
<dbReference type="SFLD" id="SFLDS00003">
    <property type="entry name" value="Haloacid_Dehalogenase"/>
    <property type="match status" value="1"/>
</dbReference>
<dbReference type="SUPFAM" id="SSF81660">
    <property type="entry name" value="Metal cation-transporting ATPase, ATP-binding domain N"/>
    <property type="match status" value="1"/>
</dbReference>
<keyword evidence="12 14" id="KW-0472">Membrane</keyword>
<evidence type="ECO:0000256" key="4">
    <source>
        <dbReference type="ARBA" id="ARBA00022568"/>
    </source>
</evidence>
<keyword evidence="3" id="KW-0813">Transport</keyword>
<name>A0AAD5X3M9_9FUNG</name>
<dbReference type="AlphaFoldDB" id="A0AAD5X3M9"/>
<evidence type="ECO:0000256" key="10">
    <source>
        <dbReference type="ARBA" id="ARBA00022989"/>
    </source>
</evidence>
<keyword evidence="11" id="KW-0406">Ion transport</keyword>
<dbReference type="Pfam" id="PF00122">
    <property type="entry name" value="E1-E2_ATPase"/>
    <property type="match status" value="1"/>
</dbReference>
<feature type="transmembrane region" description="Helical" evidence="14">
    <location>
        <begin position="351"/>
        <end position="380"/>
    </location>
</feature>
<keyword evidence="7" id="KW-0106">Calcium</keyword>
<dbReference type="Gene3D" id="3.40.1110.10">
    <property type="entry name" value="Calcium-transporting ATPase, cytoplasmic domain N"/>
    <property type="match status" value="1"/>
</dbReference>
<evidence type="ECO:0000256" key="13">
    <source>
        <dbReference type="SAM" id="MobiDB-lite"/>
    </source>
</evidence>
<proteinExistence type="predicted"/>
<evidence type="ECO:0000256" key="12">
    <source>
        <dbReference type="ARBA" id="ARBA00023136"/>
    </source>
</evidence>
<comment type="caution">
    <text evidence="16">The sequence shown here is derived from an EMBL/GenBank/DDBJ whole genome shotgun (WGS) entry which is preliminary data.</text>
</comment>
<evidence type="ECO:0000256" key="2">
    <source>
        <dbReference type="ARBA" id="ARBA00012790"/>
    </source>
</evidence>
<dbReference type="InterPro" id="IPR001757">
    <property type="entry name" value="P_typ_ATPase"/>
</dbReference>
<dbReference type="SUPFAM" id="SSF81665">
    <property type="entry name" value="Calcium ATPase, transmembrane domain M"/>
    <property type="match status" value="1"/>
</dbReference>
<dbReference type="NCBIfam" id="TIGR01522">
    <property type="entry name" value="ATPase-IIA2_Ca"/>
    <property type="match status" value="1"/>
</dbReference>
<dbReference type="Gene3D" id="1.20.1110.10">
    <property type="entry name" value="Calcium-transporting ATPase, transmembrane domain"/>
    <property type="match status" value="1"/>
</dbReference>
<dbReference type="SUPFAM" id="SSF81653">
    <property type="entry name" value="Calcium ATPase, transduction domain A"/>
    <property type="match status" value="1"/>
</dbReference>
<dbReference type="Gene3D" id="2.70.150.10">
    <property type="entry name" value="Calcium-transporting ATPase, cytoplasmic transduction domain A"/>
    <property type="match status" value="1"/>
</dbReference>
<evidence type="ECO:0000256" key="6">
    <source>
        <dbReference type="ARBA" id="ARBA00022741"/>
    </source>
</evidence>
<dbReference type="GO" id="GO:0005524">
    <property type="term" value="F:ATP binding"/>
    <property type="evidence" value="ECO:0007669"/>
    <property type="project" value="UniProtKB-KW"/>
</dbReference>
<evidence type="ECO:0000256" key="9">
    <source>
        <dbReference type="ARBA" id="ARBA00022967"/>
    </source>
</evidence>
<keyword evidence="4" id="KW-0109">Calcium transport</keyword>
<dbReference type="GO" id="GO:0012505">
    <property type="term" value="C:endomembrane system"/>
    <property type="evidence" value="ECO:0007669"/>
    <property type="project" value="UniProtKB-SubCell"/>
</dbReference>
<dbReference type="InterPro" id="IPR059000">
    <property type="entry name" value="ATPase_P-type_domA"/>
</dbReference>
<keyword evidence="10 14" id="KW-1133">Transmembrane helix</keyword>
<keyword evidence="17" id="KW-1185">Reference proteome</keyword>
<dbReference type="PANTHER" id="PTHR42861">
    <property type="entry name" value="CALCIUM-TRANSPORTING ATPASE"/>
    <property type="match status" value="1"/>
</dbReference>
<evidence type="ECO:0000256" key="5">
    <source>
        <dbReference type="ARBA" id="ARBA00022692"/>
    </source>
</evidence>
<accession>A0AAD5X3M9</accession>
<evidence type="ECO:0000313" key="16">
    <source>
        <dbReference type="EMBL" id="KAJ3048379.1"/>
    </source>
</evidence>
<dbReference type="NCBIfam" id="TIGR01494">
    <property type="entry name" value="ATPase_P-type"/>
    <property type="match status" value="3"/>
</dbReference>
<dbReference type="EC" id="7.2.2.10" evidence="2"/>
<evidence type="ECO:0000256" key="8">
    <source>
        <dbReference type="ARBA" id="ARBA00022840"/>
    </source>
</evidence>
<dbReference type="GO" id="GO:0016887">
    <property type="term" value="F:ATP hydrolysis activity"/>
    <property type="evidence" value="ECO:0007669"/>
    <property type="project" value="InterPro"/>
</dbReference>
<feature type="non-terminal residue" evidence="16">
    <location>
        <position position="1"/>
    </location>
</feature>
<dbReference type="InterPro" id="IPR008250">
    <property type="entry name" value="ATPase_P-typ_transduc_dom_A_sf"/>
</dbReference>
<evidence type="ECO:0000256" key="7">
    <source>
        <dbReference type="ARBA" id="ARBA00022837"/>
    </source>
</evidence>
<comment type="subcellular location">
    <subcellularLocation>
        <location evidence="1">Endomembrane system</location>
        <topology evidence="1">Multi-pass membrane protein</topology>
    </subcellularLocation>
</comment>
<dbReference type="InterPro" id="IPR023214">
    <property type="entry name" value="HAD_sf"/>
</dbReference>
<dbReference type="InterPro" id="IPR004014">
    <property type="entry name" value="ATPase_P-typ_cation-transptr_N"/>
</dbReference>
<keyword evidence="6" id="KW-0547">Nucleotide-binding</keyword>
<gene>
    <name evidence="16" type="primary">PMR1</name>
    <name evidence="16" type="ORF">HK097_010627</name>
</gene>
<feature type="transmembrane region" description="Helical" evidence="14">
    <location>
        <begin position="326"/>
        <end position="345"/>
    </location>
</feature>
<sequence>MTSYLPIPLTEPEDGPRSARRSNRAGSNPPPDVLTAIRNSSPIPPSPTSGRRPITPTNRKNTPPLPSDHLSPSAAETPSAHYAILTAEQTTIAQNTNITEGLSTDETVRRRKEFGLNELNVEEAETLLAKVIEQFKNPLILLLFGSAFISVCLGEVEDAVSITLAILIVVTVAFVQEYKSEKSLEALNKLVPHYCHVIRNGHLTTMLATELVPGDVVRFSTGDRIPADVRLVHAADLELDESSLTGENEPCKKHVDVIESNSADLPLAERKNITFMGTLVRNGHGTGIVIGTGKNTEFGTVFSMMKEVEVRRTPLQNSMDHLGKQLSMMSFVIIGLIMIIGVIQGRQWLEMFTIGVSLAVAAIPEGLPIVVTVTLALGVLRMSGRHAIVKKLPSVESLGSVSVICADKTGTLTMNKMTITKLYTLAHGAVIDVDEGMREGLLKGSAVENLLRIGTICNNAHMDGTGQTVGQPTEIAFLELQKKLGKPDVRSTYTRLSETPFNAEKKYMAVQARPTDSSSSTQPSYFVKGAMEPILERCSRYYVSDVDSRPLDFPMRDRVKRGAEEMTSQGLRVLFLAFGRDVGDLTLCGFVGMFDPPRAGVQDAIATLVRGGVKVVMITGDSGGTAASIAQQLGIPTNVAGHSLMSGPELDGLSDRELKEQVGTVSVFYRTTPRHKMIIVKALQAEGEIVAMTGDGVNDAPALRLSDIGISMGRSGTDVSKEAADMILVNDDF</sequence>
<dbReference type="InterPro" id="IPR023299">
    <property type="entry name" value="ATPase_P-typ_cyto_dom_N"/>
</dbReference>
<dbReference type="GO" id="GO:0016020">
    <property type="term" value="C:membrane"/>
    <property type="evidence" value="ECO:0007669"/>
    <property type="project" value="InterPro"/>
</dbReference>
<dbReference type="SUPFAM" id="SSF56784">
    <property type="entry name" value="HAD-like"/>
    <property type="match status" value="1"/>
</dbReference>
<dbReference type="InterPro" id="IPR044492">
    <property type="entry name" value="P_typ_ATPase_HD_dom"/>
</dbReference>
<dbReference type="InterPro" id="IPR023298">
    <property type="entry name" value="ATPase_P-typ_TM_dom_sf"/>
</dbReference>
<dbReference type="SFLD" id="SFLDF00027">
    <property type="entry name" value="p-type_atpase"/>
    <property type="match status" value="1"/>
</dbReference>
<protein>
    <recommendedName>
        <fullName evidence="2">P-type Ca(2+) transporter</fullName>
        <ecNumber evidence="2">7.2.2.10</ecNumber>
    </recommendedName>
</protein>
<feature type="domain" description="Cation-transporting P-type ATPase N-terminal" evidence="15">
    <location>
        <begin position="81"/>
        <end position="155"/>
    </location>
</feature>
<organism evidence="16 17">
    <name type="scientific">Rhizophlyctis rosea</name>
    <dbReference type="NCBI Taxonomy" id="64517"/>
    <lineage>
        <taxon>Eukaryota</taxon>
        <taxon>Fungi</taxon>
        <taxon>Fungi incertae sedis</taxon>
        <taxon>Chytridiomycota</taxon>
        <taxon>Chytridiomycota incertae sedis</taxon>
        <taxon>Chytridiomycetes</taxon>
        <taxon>Rhizophlyctidales</taxon>
        <taxon>Rhizophlyctidaceae</taxon>
        <taxon>Rhizophlyctis</taxon>
    </lineage>
</organism>
<dbReference type="InterPro" id="IPR006413">
    <property type="entry name" value="P-type_ATPase_IIA_PMR1"/>
</dbReference>
<keyword evidence="9" id="KW-1278">Translocase</keyword>